<reference evidence="3 4" key="1">
    <citation type="journal article" date="2014" name="BMC Biol.">
        <title>A comprehensive evaluation of rodent malaria parasite genomes and gene expression.</title>
        <authorList>
            <person name="Otto T.D."/>
            <person name="Bohme U."/>
            <person name="Jackson A.P."/>
            <person name="Hunt M."/>
            <person name="Franke-Fayard B."/>
            <person name="Hoeijmakers W.A."/>
            <person name="Religa A.A."/>
            <person name="Robertson L."/>
            <person name="Sanders M."/>
            <person name="Ogun S.A."/>
            <person name="Cunningham D."/>
            <person name="Erhart A."/>
            <person name="Billker O."/>
            <person name="Khan S.M."/>
            <person name="Stunnenberg H.G."/>
            <person name="Langhorne J."/>
            <person name="Holder A.A."/>
            <person name="Waters A.P."/>
            <person name="Newbold C.I."/>
            <person name="Pain A."/>
            <person name="Berriman M."/>
            <person name="Janse C.J."/>
        </authorList>
    </citation>
    <scope>NUCLEOTIDE SEQUENCE [LARGE SCALE GENOMIC DNA]</scope>
    <source>
        <strain evidence="2 3">17X</strain>
        <strain evidence="1 4">YM</strain>
    </source>
</reference>
<evidence type="ECO:0000313" key="2">
    <source>
        <dbReference type="EMBL" id="VTZ78276.1"/>
    </source>
</evidence>
<reference evidence="2" key="3">
    <citation type="submission" date="2014-05" db="EMBL/GenBank/DDBJ databases">
        <authorList>
            <person name="Aslett M.A."/>
            <person name="De Silva N."/>
        </authorList>
    </citation>
    <scope>NUCLEOTIDE SEQUENCE</scope>
    <source>
        <strain evidence="2">17X</strain>
    </source>
</reference>
<proteinExistence type="predicted"/>
<evidence type="ECO:0000313" key="4">
    <source>
        <dbReference type="Proteomes" id="UP000072904"/>
    </source>
</evidence>
<reference evidence="2" key="4">
    <citation type="submission" date="2019-05" db="EMBL/GenBank/DDBJ databases">
        <authorList>
            <consortium name="Pathogen Informatics"/>
        </authorList>
    </citation>
    <scope>NUCLEOTIDE SEQUENCE</scope>
    <source>
        <strain evidence="2">17X</strain>
    </source>
</reference>
<evidence type="ECO:0000313" key="3">
    <source>
        <dbReference type="Proteomes" id="UP000072874"/>
    </source>
</evidence>
<dbReference type="VEuPathDB" id="PlasmoDB:PY03537"/>
<dbReference type="GeneID" id="3431698"/>
<dbReference type="OrthoDB" id="380547at2759"/>
<dbReference type="VEuPathDB" id="PlasmoDB:PY17X_0908400"/>
<dbReference type="Proteomes" id="UP000072904">
    <property type="component" value="Chromosome 9"/>
</dbReference>
<organism evidence="2 3">
    <name type="scientific">Plasmodium yoelii</name>
    <dbReference type="NCBI Taxonomy" id="5861"/>
    <lineage>
        <taxon>Eukaryota</taxon>
        <taxon>Sar</taxon>
        <taxon>Alveolata</taxon>
        <taxon>Apicomplexa</taxon>
        <taxon>Aconoidasida</taxon>
        <taxon>Haemosporida</taxon>
        <taxon>Plasmodiidae</taxon>
        <taxon>Plasmodium</taxon>
        <taxon>Plasmodium (Vinckeia)</taxon>
    </lineage>
</organism>
<protein>
    <submittedName>
        <fullName evidence="2">Heptatricopeptide repeat-containing protein, putative</fullName>
    </submittedName>
</protein>
<dbReference type="VEuPathDB" id="PlasmoDB:Py17XNL_000900110"/>
<dbReference type="RefSeq" id="XP_723693.2">
    <property type="nucleotide sequence ID" value="XM_718600.2"/>
</dbReference>
<dbReference type="VEuPathDB" id="PlasmoDB:PY03536"/>
<dbReference type="OMA" id="LNMCINS"/>
<accession>A0A078KA72</accession>
<dbReference type="Proteomes" id="UP000072874">
    <property type="component" value="Chromosome 9"/>
</dbReference>
<dbReference type="KEGG" id="pyo:PY17X_0908400"/>
<name>A0A078KA72_PLAYE</name>
<dbReference type="EMBL" id="LK934637">
    <property type="protein sequence ID" value="CDU17859.1"/>
    <property type="molecule type" value="Genomic_DNA"/>
</dbReference>
<sequence length="638" mass="76282">MFFFINKRLVNIRRNYHSSSANINVVTNKEINRKKKQQIWMKKINAKEIPRKKYGNKLGTVAKQLYLSPDLKGNPINGNIYDQRDKIKLDNYDFRDLLGENIDNVGNNNNIDSKNSVEIRSEKMLSYENSKLQWDEICDELKYHLPFLQPYSISMALNYLSKINYNEYDIFKLVAEQIDERWLKNFNIKDLCQLLLSYSRINSKFYTFINLISKELLYKICYSDFEDLSLIAYAYTKLRMYDFEVFLHICNEAKYKIKNEIKNSQLKKGDNVSENDKFKINQNNTTDVYKYGVNCEGEENKILNINKNKFDIEYNNKNDEKKKFNKTRTSNKSSLIKSDIEINQIDMSDDKKYSYLCLLVYCLGKNKHHDNILLNLIVEYINFKNVNNIDLSNLAYGFSIFNIYNDYLYKNLCKKIYEDLNKIESLQKMIIMGYFLKYPEYKMLDLYYIFLKNINDEIKESKKKIYKQVVFLNMCINSFSCEKFLNIIFNSLNKEYCENDKVKKLFFLYNFLISYVDYFMKNKNIDSRDYPKILTILFKIVYFDGTKISNNIEPKDGNISEITQEKYIFLENYKKHVNIHKATFLVNITLDNIIKEINKLHKYDLNDVKNLLNIFIQKKDINNEYNFVEKTKLILSSF</sequence>
<dbReference type="AlphaFoldDB" id="A0A078KA72"/>
<reference evidence="1" key="2">
    <citation type="submission" date="2014-05" db="EMBL/GenBank/DDBJ databases">
        <authorList>
            <person name="Aslett A.Martin."/>
            <person name="De Silva Nishadi"/>
        </authorList>
    </citation>
    <scope>NUCLEOTIDE SEQUENCE</scope>
    <source>
        <strain evidence="1">YM</strain>
    </source>
</reference>
<evidence type="ECO:0000313" key="1">
    <source>
        <dbReference type="EMBL" id="CDU17859.1"/>
    </source>
</evidence>
<dbReference type="VEuPathDB" id="PlasmoDB:PYYM_0907900"/>
<gene>
    <name evidence="2" type="ORF">PY17X_0908400</name>
    <name evidence="1" type="ORF">PYYM_0907900</name>
</gene>
<dbReference type="EMBL" id="LM993663">
    <property type="protein sequence ID" value="VTZ78276.1"/>
    <property type="molecule type" value="Genomic_DNA"/>
</dbReference>